<name>A0A6A6CDQ8_ZASCE</name>
<dbReference type="OrthoDB" id="3935322at2759"/>
<feature type="region of interest" description="Disordered" evidence="1">
    <location>
        <begin position="217"/>
        <end position="255"/>
    </location>
</feature>
<keyword evidence="3" id="KW-1185">Reference proteome</keyword>
<feature type="compositionally biased region" description="Low complexity" evidence="1">
    <location>
        <begin position="222"/>
        <end position="248"/>
    </location>
</feature>
<organism evidence="2 3">
    <name type="scientific">Zasmidium cellare ATCC 36951</name>
    <dbReference type="NCBI Taxonomy" id="1080233"/>
    <lineage>
        <taxon>Eukaryota</taxon>
        <taxon>Fungi</taxon>
        <taxon>Dikarya</taxon>
        <taxon>Ascomycota</taxon>
        <taxon>Pezizomycotina</taxon>
        <taxon>Dothideomycetes</taxon>
        <taxon>Dothideomycetidae</taxon>
        <taxon>Mycosphaerellales</taxon>
        <taxon>Mycosphaerellaceae</taxon>
        <taxon>Zasmidium</taxon>
    </lineage>
</organism>
<protein>
    <submittedName>
        <fullName evidence="2">Uncharacterized protein</fullName>
    </submittedName>
</protein>
<evidence type="ECO:0000256" key="1">
    <source>
        <dbReference type="SAM" id="MobiDB-lite"/>
    </source>
</evidence>
<reference evidence="2" key="1">
    <citation type="journal article" date="2020" name="Stud. Mycol.">
        <title>101 Dothideomycetes genomes: a test case for predicting lifestyles and emergence of pathogens.</title>
        <authorList>
            <person name="Haridas S."/>
            <person name="Albert R."/>
            <person name="Binder M."/>
            <person name="Bloem J."/>
            <person name="Labutti K."/>
            <person name="Salamov A."/>
            <person name="Andreopoulos B."/>
            <person name="Baker S."/>
            <person name="Barry K."/>
            <person name="Bills G."/>
            <person name="Bluhm B."/>
            <person name="Cannon C."/>
            <person name="Castanera R."/>
            <person name="Culley D."/>
            <person name="Daum C."/>
            <person name="Ezra D."/>
            <person name="Gonzalez J."/>
            <person name="Henrissat B."/>
            <person name="Kuo A."/>
            <person name="Liang C."/>
            <person name="Lipzen A."/>
            <person name="Lutzoni F."/>
            <person name="Magnuson J."/>
            <person name="Mondo S."/>
            <person name="Nolan M."/>
            <person name="Ohm R."/>
            <person name="Pangilinan J."/>
            <person name="Park H.-J."/>
            <person name="Ramirez L."/>
            <person name="Alfaro M."/>
            <person name="Sun H."/>
            <person name="Tritt A."/>
            <person name="Yoshinaga Y."/>
            <person name="Zwiers L.-H."/>
            <person name="Turgeon B."/>
            <person name="Goodwin S."/>
            <person name="Spatafora J."/>
            <person name="Crous P."/>
            <person name="Grigoriev I."/>
        </authorList>
    </citation>
    <scope>NUCLEOTIDE SEQUENCE</scope>
    <source>
        <strain evidence="2">ATCC 36951</strain>
    </source>
</reference>
<dbReference type="EMBL" id="ML993602">
    <property type="protein sequence ID" value="KAF2164853.1"/>
    <property type="molecule type" value="Genomic_DNA"/>
</dbReference>
<dbReference type="GeneID" id="54566496"/>
<gene>
    <name evidence="2" type="ORF">M409DRAFT_56223</name>
</gene>
<dbReference type="AlphaFoldDB" id="A0A6A6CDQ8"/>
<dbReference type="Proteomes" id="UP000799537">
    <property type="component" value="Unassembled WGS sequence"/>
</dbReference>
<sequence length="271" mass="29442">MQFRRGWQVPSAVTQANAAAVQTACVARVALEGRSRARQKGPGRTPAIVAPRLRRPTPFPIISRLSSSCLQVQAWAPWSAVVRAQGYVSLRLPFCGVARFIFVSVDAIRWRATANHSKKHSDIWSPAGVRDASFAARHTGSSNEGLRMAGRDAIVWEACVRGAFAMARICISSFALTKISTIPQISAMASSKFVEILDTSDTPYSRANVSLDDVLAETRNRSQSQTSLTSSSASDKSSSPTTSSPTSTFYGQPTQQIKTRLRGFSMKKNKT</sequence>
<evidence type="ECO:0000313" key="3">
    <source>
        <dbReference type="Proteomes" id="UP000799537"/>
    </source>
</evidence>
<dbReference type="RefSeq" id="XP_033665742.1">
    <property type="nucleotide sequence ID" value="XM_033813224.1"/>
</dbReference>
<evidence type="ECO:0000313" key="2">
    <source>
        <dbReference type="EMBL" id="KAF2164853.1"/>
    </source>
</evidence>
<proteinExistence type="predicted"/>
<accession>A0A6A6CDQ8</accession>